<comment type="caution">
    <text evidence="4">The sequence shown here is derived from an EMBL/GenBank/DDBJ whole genome shotgun (WGS) entry which is preliminary data.</text>
</comment>
<evidence type="ECO:0000259" key="3">
    <source>
        <dbReference type="Pfam" id="PF07969"/>
    </source>
</evidence>
<dbReference type="GO" id="GO:0035888">
    <property type="term" value="F:isoguanine deaminase activity"/>
    <property type="evidence" value="ECO:0007669"/>
    <property type="project" value="TreeGrafter"/>
</dbReference>
<evidence type="ECO:0000313" key="5">
    <source>
        <dbReference type="Proteomes" id="UP000027997"/>
    </source>
</evidence>
<dbReference type="GO" id="GO:0046872">
    <property type="term" value="F:metal ion binding"/>
    <property type="evidence" value="ECO:0007669"/>
    <property type="project" value="UniProtKB-KW"/>
</dbReference>
<evidence type="ECO:0000313" key="4">
    <source>
        <dbReference type="EMBL" id="KEI72117.1"/>
    </source>
</evidence>
<dbReference type="GO" id="GO:0006209">
    <property type="term" value="P:cytosine catabolic process"/>
    <property type="evidence" value="ECO:0007669"/>
    <property type="project" value="TreeGrafter"/>
</dbReference>
<gene>
    <name evidence="4" type="ORF">GV64_16510</name>
</gene>
<feature type="domain" description="Amidohydrolase 3" evidence="3">
    <location>
        <begin position="39"/>
        <end position="400"/>
    </location>
</feature>
<dbReference type="Gene3D" id="2.30.40.10">
    <property type="entry name" value="Urease, subunit C, domain 1"/>
    <property type="match status" value="1"/>
</dbReference>
<sequence length="425" mass="47473">MRLENVRLHQQQGLFDIDIDNGIFTAITSAGTARNEGVEVIDGNGQLALPPFIDPHVHLDTALTAGEPVWNRSGTLFEGIQNWSERKKTLTRDDVKSRASKALEWYIAQGVQHVRSHVDTTDPSLTALHALLELREEMRDLIDIQLVAFPQEGIPSFPKGAELLEEALKLGAEAVGGIPHFEYTREYGIESLKTVFDLAEKYDRLIDIHCDEIDDEQSRFVETVATLALERSMGHRVTASHTTAMHSYNNAYVFKLMRLLKNSGIHFIANPVTNLNLQGRMDTYPKRRGITRIPELLEAGVNACFGQDDIVDQWFPMQGCNMLLVLFTGLVGCQLTGFDQINQGINLITHNSARCLNIQDQYGIEAGKPGNLILLDSESVFDAVRRQATVTHSIRHGKVIANTTPARTTLYQTNKPREISLAYSI</sequence>
<dbReference type="Pfam" id="PF07969">
    <property type="entry name" value="Amidohydro_3"/>
    <property type="match status" value="1"/>
</dbReference>
<keyword evidence="1" id="KW-0479">Metal-binding</keyword>
<dbReference type="NCBIfam" id="NF006685">
    <property type="entry name" value="PRK09230.1"/>
    <property type="match status" value="1"/>
</dbReference>
<dbReference type="GO" id="GO:0004131">
    <property type="term" value="F:cytosine deaminase activity"/>
    <property type="evidence" value="ECO:0007669"/>
    <property type="project" value="UniProtKB-EC"/>
</dbReference>
<dbReference type="EC" id="3.5.4.1" evidence="4"/>
<reference evidence="4 5" key="1">
    <citation type="submission" date="2014-06" db="EMBL/GenBank/DDBJ databases">
        <title>Whole Genome Sequences of Three Symbiotic Endozoicomonas Bacteria.</title>
        <authorList>
            <person name="Neave M.J."/>
            <person name="Apprill A."/>
            <person name="Voolstra C.R."/>
        </authorList>
    </citation>
    <scope>NUCLEOTIDE SEQUENCE [LARGE SCALE GENOMIC DNA]</scope>
    <source>
        <strain evidence="4 5">DSM 22380</strain>
    </source>
</reference>
<proteinExistence type="predicted"/>
<dbReference type="RefSeq" id="WP_020584309.1">
    <property type="nucleotide sequence ID" value="NZ_JOJP01000001.1"/>
</dbReference>
<evidence type="ECO:0000256" key="1">
    <source>
        <dbReference type="ARBA" id="ARBA00022723"/>
    </source>
</evidence>
<organism evidence="4 5">
    <name type="scientific">Endozoicomonas elysicola</name>
    <dbReference type="NCBI Taxonomy" id="305900"/>
    <lineage>
        <taxon>Bacteria</taxon>
        <taxon>Pseudomonadati</taxon>
        <taxon>Pseudomonadota</taxon>
        <taxon>Gammaproteobacteria</taxon>
        <taxon>Oceanospirillales</taxon>
        <taxon>Endozoicomonadaceae</taxon>
        <taxon>Endozoicomonas</taxon>
    </lineage>
</organism>
<dbReference type="NCBIfam" id="NF005748">
    <property type="entry name" value="PRK07572.1"/>
    <property type="match status" value="1"/>
</dbReference>
<dbReference type="InterPro" id="IPR052349">
    <property type="entry name" value="Metallo-hydrolase_Enzymes"/>
</dbReference>
<keyword evidence="2 4" id="KW-0378">Hydrolase</keyword>
<dbReference type="FunFam" id="3.20.20.140:FF:000019">
    <property type="entry name" value="Cytosine deaminase"/>
    <property type="match status" value="1"/>
</dbReference>
<keyword evidence="5" id="KW-1185">Reference proteome</keyword>
<dbReference type="Proteomes" id="UP000027997">
    <property type="component" value="Unassembled WGS sequence"/>
</dbReference>
<dbReference type="SUPFAM" id="SSF51338">
    <property type="entry name" value="Composite domain of metallo-dependent hydrolases"/>
    <property type="match status" value="2"/>
</dbReference>
<dbReference type="InterPro" id="IPR011059">
    <property type="entry name" value="Metal-dep_hydrolase_composite"/>
</dbReference>
<dbReference type="EMBL" id="JOJP01000001">
    <property type="protein sequence ID" value="KEI72117.1"/>
    <property type="molecule type" value="Genomic_DNA"/>
</dbReference>
<protein>
    <submittedName>
        <fullName evidence="4">Cytosine deaminase</fullName>
        <ecNumber evidence="4">3.5.4.1</ecNumber>
    </submittedName>
</protein>
<dbReference type="PANTHER" id="PTHR32027">
    <property type="entry name" value="CYTOSINE DEAMINASE"/>
    <property type="match status" value="1"/>
</dbReference>
<dbReference type="CDD" id="cd01293">
    <property type="entry name" value="Bact_CD"/>
    <property type="match status" value="1"/>
</dbReference>
<dbReference type="SUPFAM" id="SSF51556">
    <property type="entry name" value="Metallo-dependent hydrolases"/>
    <property type="match status" value="1"/>
</dbReference>
<dbReference type="eggNOG" id="COG0402">
    <property type="taxonomic scope" value="Bacteria"/>
</dbReference>
<dbReference type="Gene3D" id="3.20.20.140">
    <property type="entry name" value="Metal-dependent hydrolases"/>
    <property type="match status" value="1"/>
</dbReference>
<dbReference type="InterPro" id="IPR032466">
    <property type="entry name" value="Metal_Hydrolase"/>
</dbReference>
<dbReference type="AlphaFoldDB" id="A0A081KD91"/>
<dbReference type="STRING" id="305900.GV64_16510"/>
<accession>A0A081KD91</accession>
<dbReference type="PANTHER" id="PTHR32027:SF0">
    <property type="entry name" value="CYTOSINE DEAMINASE"/>
    <property type="match status" value="1"/>
</dbReference>
<dbReference type="InterPro" id="IPR013108">
    <property type="entry name" value="Amidohydro_3"/>
</dbReference>
<evidence type="ECO:0000256" key="2">
    <source>
        <dbReference type="ARBA" id="ARBA00022801"/>
    </source>
</evidence>
<name>A0A081KD91_9GAMM</name>